<feature type="transmembrane region" description="Helical" evidence="1">
    <location>
        <begin position="142"/>
        <end position="163"/>
    </location>
</feature>
<feature type="transmembrane region" description="Helical" evidence="1">
    <location>
        <begin position="206"/>
        <end position="228"/>
    </location>
</feature>
<dbReference type="PANTHER" id="PTHR30590:SF2">
    <property type="entry name" value="INNER MEMBRANE PROTEIN"/>
    <property type="match status" value="1"/>
</dbReference>
<feature type="transmembrane region" description="Helical" evidence="1">
    <location>
        <begin position="249"/>
        <end position="269"/>
    </location>
</feature>
<dbReference type="AlphaFoldDB" id="A0A1H9TY08"/>
<keyword evidence="1" id="KW-0812">Transmembrane</keyword>
<evidence type="ECO:0000259" key="2">
    <source>
        <dbReference type="Pfam" id="PF04235"/>
    </source>
</evidence>
<dbReference type="RefSeq" id="WP_093050815.1">
    <property type="nucleotide sequence ID" value="NZ_FOGT01000006.1"/>
</dbReference>
<feature type="transmembrane region" description="Helical" evidence="1">
    <location>
        <begin position="322"/>
        <end position="342"/>
    </location>
</feature>
<dbReference type="InterPro" id="IPR052529">
    <property type="entry name" value="Bact_Transport_Assoc"/>
</dbReference>
<evidence type="ECO:0000313" key="3">
    <source>
        <dbReference type="EMBL" id="SES01901.1"/>
    </source>
</evidence>
<name>A0A1H9TY08_9BACI</name>
<dbReference type="OrthoDB" id="9807744at2"/>
<evidence type="ECO:0000313" key="4">
    <source>
        <dbReference type="Proteomes" id="UP000198571"/>
    </source>
</evidence>
<feature type="transmembrane region" description="Helical" evidence="1">
    <location>
        <begin position="58"/>
        <end position="84"/>
    </location>
</feature>
<feature type="transmembrane region" description="Helical" evidence="1">
    <location>
        <begin position="348"/>
        <end position="369"/>
    </location>
</feature>
<gene>
    <name evidence="3" type="ORF">SAMN05518684_106155</name>
</gene>
<keyword evidence="1" id="KW-1133">Transmembrane helix</keyword>
<dbReference type="InterPro" id="IPR007349">
    <property type="entry name" value="DUF418"/>
</dbReference>
<accession>A0A1H9TY08</accession>
<dbReference type="EMBL" id="FOGT01000006">
    <property type="protein sequence ID" value="SES01901.1"/>
    <property type="molecule type" value="Genomic_DNA"/>
</dbReference>
<feature type="transmembrane region" description="Helical" evidence="1">
    <location>
        <begin position="96"/>
        <end position="114"/>
    </location>
</feature>
<organism evidence="3 4">
    <name type="scientific">Salipaludibacillus aurantiacus</name>
    <dbReference type="NCBI Taxonomy" id="1601833"/>
    <lineage>
        <taxon>Bacteria</taxon>
        <taxon>Bacillati</taxon>
        <taxon>Bacillota</taxon>
        <taxon>Bacilli</taxon>
        <taxon>Bacillales</taxon>
        <taxon>Bacillaceae</taxon>
    </lineage>
</organism>
<evidence type="ECO:0000256" key="1">
    <source>
        <dbReference type="SAM" id="Phobius"/>
    </source>
</evidence>
<feature type="domain" description="DUF418" evidence="2">
    <location>
        <begin position="227"/>
        <end position="387"/>
    </location>
</feature>
<feature type="transmembrane region" description="Helical" evidence="1">
    <location>
        <begin position="120"/>
        <end position="135"/>
    </location>
</feature>
<keyword evidence="1" id="KW-0472">Membrane</keyword>
<sequence>MATLTNKERIVSLDVLRGIALIGIFVVNISLMKSLSLLEYSLGLPSELTGIDRWLSLVIQLFAEGSFISIFSFLFGVGFFIFMSNAEAKGFKVKRLFARRLTGLLVIGAIHFTLIWMGDILLTYALTGFLLLLFYNRKTKTILVSAFLLLSLFFLLIGSQLLMPESMVADLQDDSHAMLGQAEAAYGTAPSWEWITYRLTEEVPFIGSQLVFLASYVLGMFLLGFYAGRKGWFQKGEQLLPFFRKLRNTCLTISLPLLAALALVYLGVTDTGVKTVYVIDLLTRVSAVFLAFAYLSMIVIWVHKPYGKRLKARLAAMGRMALTNYLMQTTLALTFIYGFGLFNNMQLWQGILLCATIIAIQMAVSPLWLNRFRYGPMEKIWRAMTYGRTKPLEQGTQKAHIS</sequence>
<dbReference type="Pfam" id="PF04235">
    <property type="entry name" value="DUF418"/>
    <property type="match status" value="1"/>
</dbReference>
<dbReference type="PANTHER" id="PTHR30590">
    <property type="entry name" value="INNER MEMBRANE PROTEIN"/>
    <property type="match status" value="1"/>
</dbReference>
<reference evidence="4" key="1">
    <citation type="submission" date="2016-10" db="EMBL/GenBank/DDBJ databases">
        <authorList>
            <person name="Varghese N."/>
            <person name="Submissions S."/>
        </authorList>
    </citation>
    <scope>NUCLEOTIDE SEQUENCE [LARGE SCALE GENOMIC DNA]</scope>
    <source>
        <strain evidence="4">S9</strain>
    </source>
</reference>
<keyword evidence="4" id="KW-1185">Reference proteome</keyword>
<protein>
    <recommendedName>
        <fullName evidence="2">DUF418 domain-containing protein</fullName>
    </recommendedName>
</protein>
<proteinExistence type="predicted"/>
<feature type="transmembrane region" description="Helical" evidence="1">
    <location>
        <begin position="281"/>
        <end position="302"/>
    </location>
</feature>
<dbReference type="Proteomes" id="UP000198571">
    <property type="component" value="Unassembled WGS sequence"/>
</dbReference>
<feature type="transmembrane region" description="Helical" evidence="1">
    <location>
        <begin position="15"/>
        <end position="38"/>
    </location>
</feature>